<feature type="transmembrane region" description="Helical" evidence="1">
    <location>
        <begin position="320"/>
        <end position="343"/>
    </location>
</feature>
<feature type="transmembrane region" description="Helical" evidence="1">
    <location>
        <begin position="248"/>
        <end position="272"/>
    </location>
</feature>
<feature type="transmembrane region" description="Helical" evidence="1">
    <location>
        <begin position="17"/>
        <end position="35"/>
    </location>
</feature>
<evidence type="ECO:0000313" key="4">
    <source>
        <dbReference type="Proteomes" id="UP000569732"/>
    </source>
</evidence>
<evidence type="ECO:0000313" key="3">
    <source>
        <dbReference type="EMBL" id="NYZ69478.1"/>
    </source>
</evidence>
<keyword evidence="1" id="KW-1133">Transmembrane helix</keyword>
<protein>
    <submittedName>
        <fullName evidence="3">DUF418 domain-containing protein</fullName>
    </submittedName>
</protein>
<feature type="transmembrane region" description="Helical" evidence="1">
    <location>
        <begin position="144"/>
        <end position="166"/>
    </location>
</feature>
<feature type="transmembrane region" description="Helical" evidence="1">
    <location>
        <begin position="349"/>
        <end position="371"/>
    </location>
</feature>
<feature type="transmembrane region" description="Helical" evidence="1">
    <location>
        <begin position="284"/>
        <end position="308"/>
    </location>
</feature>
<dbReference type="AlphaFoldDB" id="A0A853IG08"/>
<organism evidence="3 4">
    <name type="scientific">Spartinivicinus marinus</name>
    <dbReference type="NCBI Taxonomy" id="2994442"/>
    <lineage>
        <taxon>Bacteria</taxon>
        <taxon>Pseudomonadati</taxon>
        <taxon>Pseudomonadota</taxon>
        <taxon>Gammaproteobacteria</taxon>
        <taxon>Oceanospirillales</taxon>
        <taxon>Zooshikellaceae</taxon>
        <taxon>Spartinivicinus</taxon>
    </lineage>
</organism>
<feature type="transmembrane region" description="Helical" evidence="1">
    <location>
        <begin position="103"/>
        <end position="132"/>
    </location>
</feature>
<dbReference type="Proteomes" id="UP000569732">
    <property type="component" value="Unassembled WGS sequence"/>
</dbReference>
<evidence type="ECO:0000259" key="2">
    <source>
        <dbReference type="Pfam" id="PF04235"/>
    </source>
</evidence>
<accession>A0A853IG08</accession>
<dbReference type="PANTHER" id="PTHR30590">
    <property type="entry name" value="INNER MEMBRANE PROTEIN"/>
    <property type="match status" value="1"/>
</dbReference>
<feature type="transmembrane region" description="Helical" evidence="1">
    <location>
        <begin position="211"/>
        <end position="236"/>
    </location>
</feature>
<dbReference type="InterPro" id="IPR052529">
    <property type="entry name" value="Bact_Transport_Assoc"/>
</dbReference>
<dbReference type="Pfam" id="PF04235">
    <property type="entry name" value="DUF418"/>
    <property type="match status" value="1"/>
</dbReference>
<comment type="caution">
    <text evidence="3">The sequence shown here is derived from an EMBL/GenBank/DDBJ whole genome shotgun (WGS) entry which is preliminary data.</text>
</comment>
<gene>
    <name evidence="3" type="ORF">H0A36_26020</name>
</gene>
<keyword evidence="1" id="KW-0472">Membrane</keyword>
<keyword evidence="1" id="KW-0812">Transmembrane</keyword>
<dbReference type="EMBL" id="JACCKB010000090">
    <property type="protein sequence ID" value="NYZ69478.1"/>
    <property type="molecule type" value="Genomic_DNA"/>
</dbReference>
<dbReference type="InterPro" id="IPR007349">
    <property type="entry name" value="DUF418"/>
</dbReference>
<dbReference type="RefSeq" id="WP_180571466.1">
    <property type="nucleotide sequence ID" value="NZ_JACCKB010000090.1"/>
</dbReference>
<feature type="domain" description="DUF418" evidence="2">
    <location>
        <begin position="236"/>
        <end position="395"/>
    </location>
</feature>
<reference evidence="3 4" key="1">
    <citation type="submission" date="2020-07" db="EMBL/GenBank/DDBJ databases">
        <title>Endozoicomonas sp. nov., isolated from sediment.</title>
        <authorList>
            <person name="Gu T."/>
        </authorList>
    </citation>
    <scope>NUCLEOTIDE SEQUENCE [LARGE SCALE GENOMIC DNA]</scope>
    <source>
        <strain evidence="3 4">SM1973</strain>
    </source>
</reference>
<name>A0A853IG08_9GAMM</name>
<sequence>MTDQHQLTTQRFSSLDSLRGLAVLGILLMNIQSFGQHDAAYLNPHALGPLTGVDIWLWKISFILFNVKFISLFAMMFGAGVVLQTQRLEAKQVNAWDIHKWRMLWLGVFGLIHGVFIWSGDILLIYAISGLLVFSCRYWSTRKLLTVGVIIIVMVLGLDHATYTALEESPAELDDWLNTYWQPTPTAIAEDQATFTGDYSLQLMARLDELFITYLYMGIFIIPTVVGLMMLGMACFKTGVFTAEAANRVYIGLICLALLVGLPITLASLIYIEQSNWEPVSTLSIGYLLLNSAAPLVAFCWAAPLLISHKLNRASWLHRYLIPVGQLAFSNYLLQSLICTLFFNGFGFYGQLSLTILFFIVLVVWTILFVWSNWWVKHFYYGPAEWLWRTLAYRKRQPFKK</sequence>
<dbReference type="PANTHER" id="PTHR30590:SF2">
    <property type="entry name" value="INNER MEMBRANE PROTEIN"/>
    <property type="match status" value="1"/>
</dbReference>
<feature type="transmembrane region" description="Helical" evidence="1">
    <location>
        <begin position="56"/>
        <end position="83"/>
    </location>
</feature>
<keyword evidence="4" id="KW-1185">Reference proteome</keyword>
<evidence type="ECO:0000256" key="1">
    <source>
        <dbReference type="SAM" id="Phobius"/>
    </source>
</evidence>
<proteinExistence type="predicted"/>